<name>A0AAV9SBP1_9TELE</name>
<keyword evidence="3" id="KW-1185">Reference proteome</keyword>
<gene>
    <name evidence="2" type="ORF">CRENBAI_013100</name>
</gene>
<dbReference type="Proteomes" id="UP001311232">
    <property type="component" value="Unassembled WGS sequence"/>
</dbReference>
<evidence type="ECO:0000313" key="3">
    <source>
        <dbReference type="Proteomes" id="UP001311232"/>
    </source>
</evidence>
<evidence type="ECO:0000313" key="2">
    <source>
        <dbReference type="EMBL" id="KAK5618720.1"/>
    </source>
</evidence>
<evidence type="ECO:0000256" key="1">
    <source>
        <dbReference type="SAM" id="MobiDB-lite"/>
    </source>
</evidence>
<feature type="compositionally biased region" description="Basic and acidic residues" evidence="1">
    <location>
        <begin position="60"/>
        <end position="75"/>
    </location>
</feature>
<dbReference type="AlphaFoldDB" id="A0AAV9SBP1"/>
<feature type="region of interest" description="Disordered" evidence="1">
    <location>
        <begin position="49"/>
        <end position="75"/>
    </location>
</feature>
<protein>
    <submittedName>
        <fullName evidence="2">Uncharacterized protein</fullName>
    </submittedName>
</protein>
<comment type="caution">
    <text evidence="2">The sequence shown here is derived from an EMBL/GenBank/DDBJ whole genome shotgun (WGS) entry which is preliminary data.</text>
</comment>
<proteinExistence type="predicted"/>
<reference evidence="2 3" key="1">
    <citation type="submission" date="2021-06" db="EMBL/GenBank/DDBJ databases">
        <authorList>
            <person name="Palmer J.M."/>
        </authorList>
    </citation>
    <scope>NUCLEOTIDE SEQUENCE [LARGE SCALE GENOMIC DNA]</scope>
    <source>
        <strain evidence="2 3">MEX-2019</strain>
        <tissue evidence="2">Muscle</tissue>
    </source>
</reference>
<dbReference type="EMBL" id="JAHHUM010000603">
    <property type="protein sequence ID" value="KAK5618720.1"/>
    <property type="molecule type" value="Genomic_DNA"/>
</dbReference>
<accession>A0AAV9SBP1</accession>
<sequence>MAVRIQSLTRSLGCLDTAVFGVARLSPGCFSRQHPHRDGSRAVADCVATSGPNVTQPRTAGKERSAEKELPWDTE</sequence>
<organism evidence="2 3">
    <name type="scientific">Crenichthys baileyi</name>
    <name type="common">White River springfish</name>
    <dbReference type="NCBI Taxonomy" id="28760"/>
    <lineage>
        <taxon>Eukaryota</taxon>
        <taxon>Metazoa</taxon>
        <taxon>Chordata</taxon>
        <taxon>Craniata</taxon>
        <taxon>Vertebrata</taxon>
        <taxon>Euteleostomi</taxon>
        <taxon>Actinopterygii</taxon>
        <taxon>Neopterygii</taxon>
        <taxon>Teleostei</taxon>
        <taxon>Neoteleostei</taxon>
        <taxon>Acanthomorphata</taxon>
        <taxon>Ovalentaria</taxon>
        <taxon>Atherinomorphae</taxon>
        <taxon>Cyprinodontiformes</taxon>
        <taxon>Goodeidae</taxon>
        <taxon>Crenichthys</taxon>
    </lineage>
</organism>